<feature type="transmembrane region" description="Helical" evidence="1">
    <location>
        <begin position="71"/>
        <end position="88"/>
    </location>
</feature>
<feature type="domain" description="Protein YTP1-like C-terminal" evidence="4">
    <location>
        <begin position="150"/>
        <end position="394"/>
    </location>
</feature>
<evidence type="ECO:0000313" key="5">
    <source>
        <dbReference type="EMBL" id="KAF9519994.1"/>
    </source>
</evidence>
<evidence type="ECO:0000256" key="1">
    <source>
        <dbReference type="SAM" id="Phobius"/>
    </source>
</evidence>
<feature type="domain" description="DUF2427" evidence="3">
    <location>
        <begin position="31"/>
        <end position="125"/>
    </location>
</feature>
<feature type="transmembrane region" description="Helical" evidence="1">
    <location>
        <begin position="209"/>
        <end position="226"/>
    </location>
</feature>
<keyword evidence="1" id="KW-1133">Transmembrane helix</keyword>
<comment type="caution">
    <text evidence="5">The sequence shown here is derived from an EMBL/GenBank/DDBJ whole genome shotgun (WGS) entry which is preliminary data.</text>
</comment>
<organism evidence="5 6">
    <name type="scientific">Hydnum rufescens UP504</name>
    <dbReference type="NCBI Taxonomy" id="1448309"/>
    <lineage>
        <taxon>Eukaryota</taxon>
        <taxon>Fungi</taxon>
        <taxon>Dikarya</taxon>
        <taxon>Basidiomycota</taxon>
        <taxon>Agaricomycotina</taxon>
        <taxon>Agaricomycetes</taxon>
        <taxon>Cantharellales</taxon>
        <taxon>Hydnaceae</taxon>
        <taxon>Hydnum</taxon>
    </lineage>
</organism>
<proteinExistence type="predicted"/>
<dbReference type="Pfam" id="PF10355">
    <property type="entry name" value="Ytp1"/>
    <property type="match status" value="1"/>
</dbReference>
<feature type="chain" id="PRO_5040457221" evidence="2">
    <location>
        <begin position="20"/>
        <end position="459"/>
    </location>
</feature>
<accession>A0A9P6B920</accession>
<dbReference type="AlphaFoldDB" id="A0A9P6B920"/>
<name>A0A9P6B920_9AGAM</name>
<dbReference type="Pfam" id="PF10348">
    <property type="entry name" value="DUF2427"/>
    <property type="match status" value="1"/>
</dbReference>
<evidence type="ECO:0000259" key="3">
    <source>
        <dbReference type="Pfam" id="PF10348"/>
    </source>
</evidence>
<protein>
    <submittedName>
        <fullName evidence="5">Uncharacterized protein</fullName>
    </submittedName>
</protein>
<dbReference type="Proteomes" id="UP000886523">
    <property type="component" value="Unassembled WGS sequence"/>
</dbReference>
<dbReference type="PANTHER" id="PTHR31685:SF2">
    <property type="entry name" value="PROTEIN YTP1"/>
    <property type="match status" value="1"/>
</dbReference>
<dbReference type="EMBL" id="MU128914">
    <property type="protein sequence ID" value="KAF9519994.1"/>
    <property type="molecule type" value="Genomic_DNA"/>
</dbReference>
<feature type="transmembrane region" description="Helical" evidence="1">
    <location>
        <begin position="174"/>
        <end position="197"/>
    </location>
</feature>
<keyword evidence="1" id="KW-0472">Membrane</keyword>
<feature type="transmembrane region" description="Helical" evidence="1">
    <location>
        <begin position="374"/>
        <end position="395"/>
    </location>
</feature>
<feature type="transmembrane region" description="Helical" evidence="1">
    <location>
        <begin position="281"/>
        <end position="305"/>
    </location>
</feature>
<evidence type="ECO:0000313" key="6">
    <source>
        <dbReference type="Proteomes" id="UP000886523"/>
    </source>
</evidence>
<sequence>MRGGDLVLLALSLVGVALGHTHNETEADTLENIQTPVDSILWLHIILQILTWGFLFPLGMVLGLSRSRWHVPMQVTGFALTAAGYVLGHSHGGRSFHSTIHGSFASILLVPICLQFSIGVYLKLHIHEKSIRPYIVVAHGIIGKSWPILGWSQMLFGALTFRGYCLGGHLNQCLAHYIMGSAFIAYGILLAIVLLVGSEWIKRTGHSQEWFDSTVIMLWGIVNTFTEHHGSLTRWSHKDLQHTWPLIMFIHASYSGLAGWTGGGLGMFLSRNGRRSIVPGLIVVMTGWAMCTLSFGVVLMAAGVARVIEISFVLNDAPRFESPSEGEVLVTSFAQRSFQHLTPFVSLVTLFMSATDEELEFVHSLEIDHVTYSLMMFSLAFIIYLYAVFLIHLYCTSGVNAKEGGAIALAKPEDTGYRQIPTFTPVRPAYPGVMHGDEAYEMEAADYDDDDSSPAPRRR</sequence>
<feature type="transmembrane region" description="Helical" evidence="1">
    <location>
        <begin position="43"/>
        <end position="64"/>
    </location>
</feature>
<dbReference type="InterPro" id="IPR018827">
    <property type="entry name" value="YTP1_C"/>
</dbReference>
<keyword evidence="6" id="KW-1185">Reference proteome</keyword>
<dbReference type="InterPro" id="IPR018825">
    <property type="entry name" value="DUF2427"/>
</dbReference>
<feature type="transmembrane region" description="Helical" evidence="1">
    <location>
        <begin position="100"/>
        <end position="122"/>
    </location>
</feature>
<keyword evidence="2" id="KW-0732">Signal</keyword>
<keyword evidence="1" id="KW-0812">Transmembrane</keyword>
<feature type="signal peptide" evidence="2">
    <location>
        <begin position="1"/>
        <end position="19"/>
    </location>
</feature>
<dbReference type="Gene3D" id="1.20.120.1770">
    <property type="match status" value="1"/>
</dbReference>
<feature type="transmembrane region" description="Helical" evidence="1">
    <location>
        <begin position="134"/>
        <end position="154"/>
    </location>
</feature>
<gene>
    <name evidence="5" type="ORF">BS47DRAFT_1374864</name>
</gene>
<evidence type="ECO:0000259" key="4">
    <source>
        <dbReference type="Pfam" id="PF10355"/>
    </source>
</evidence>
<dbReference type="CDD" id="cd08760">
    <property type="entry name" value="Cyt_b561_FRRS1_like"/>
    <property type="match status" value="1"/>
</dbReference>
<dbReference type="PANTHER" id="PTHR31685">
    <property type="entry name" value="INTEGRAL MEMBRANE PROTEIN (AFU_ORTHOLOGUE AFUA_6G12730)-RELATED"/>
    <property type="match status" value="1"/>
</dbReference>
<reference evidence="5" key="1">
    <citation type="journal article" date="2020" name="Nat. Commun.">
        <title>Large-scale genome sequencing of mycorrhizal fungi provides insights into the early evolution of symbiotic traits.</title>
        <authorList>
            <person name="Miyauchi S."/>
            <person name="Kiss E."/>
            <person name="Kuo A."/>
            <person name="Drula E."/>
            <person name="Kohler A."/>
            <person name="Sanchez-Garcia M."/>
            <person name="Morin E."/>
            <person name="Andreopoulos B."/>
            <person name="Barry K.W."/>
            <person name="Bonito G."/>
            <person name="Buee M."/>
            <person name="Carver A."/>
            <person name="Chen C."/>
            <person name="Cichocki N."/>
            <person name="Clum A."/>
            <person name="Culley D."/>
            <person name="Crous P.W."/>
            <person name="Fauchery L."/>
            <person name="Girlanda M."/>
            <person name="Hayes R.D."/>
            <person name="Keri Z."/>
            <person name="LaButti K."/>
            <person name="Lipzen A."/>
            <person name="Lombard V."/>
            <person name="Magnuson J."/>
            <person name="Maillard F."/>
            <person name="Murat C."/>
            <person name="Nolan M."/>
            <person name="Ohm R.A."/>
            <person name="Pangilinan J."/>
            <person name="Pereira M.F."/>
            <person name="Perotto S."/>
            <person name="Peter M."/>
            <person name="Pfister S."/>
            <person name="Riley R."/>
            <person name="Sitrit Y."/>
            <person name="Stielow J.B."/>
            <person name="Szollosi G."/>
            <person name="Zifcakova L."/>
            <person name="Stursova M."/>
            <person name="Spatafora J.W."/>
            <person name="Tedersoo L."/>
            <person name="Vaario L.M."/>
            <person name="Yamada A."/>
            <person name="Yan M."/>
            <person name="Wang P."/>
            <person name="Xu J."/>
            <person name="Bruns T."/>
            <person name="Baldrian P."/>
            <person name="Vilgalys R."/>
            <person name="Dunand C."/>
            <person name="Henrissat B."/>
            <person name="Grigoriev I.V."/>
            <person name="Hibbett D."/>
            <person name="Nagy L.G."/>
            <person name="Martin F.M."/>
        </authorList>
    </citation>
    <scope>NUCLEOTIDE SEQUENCE</scope>
    <source>
        <strain evidence="5">UP504</strain>
    </source>
</reference>
<dbReference type="OrthoDB" id="4137487at2759"/>
<evidence type="ECO:0000256" key="2">
    <source>
        <dbReference type="SAM" id="SignalP"/>
    </source>
</evidence>
<feature type="transmembrane region" description="Helical" evidence="1">
    <location>
        <begin position="246"/>
        <end position="269"/>
    </location>
</feature>